<dbReference type="EMBL" id="CM042023">
    <property type="protein sequence ID" value="KAI3813918.1"/>
    <property type="molecule type" value="Genomic_DNA"/>
</dbReference>
<evidence type="ECO:0000313" key="2">
    <source>
        <dbReference type="Proteomes" id="UP001056120"/>
    </source>
</evidence>
<sequence length="80" mass="9235">MLSLNNYQWVRYFHGSHHSPADLRSCSSAGTTVFSLGSVRAQEISTLVSIIYREGSKAQIRLDFHINRKRTCLRFFFTSH</sequence>
<proteinExistence type="predicted"/>
<reference evidence="2" key="1">
    <citation type="journal article" date="2022" name="Mol. Ecol. Resour.">
        <title>The genomes of chicory, endive, great burdock and yacon provide insights into Asteraceae palaeo-polyploidization history and plant inulin production.</title>
        <authorList>
            <person name="Fan W."/>
            <person name="Wang S."/>
            <person name="Wang H."/>
            <person name="Wang A."/>
            <person name="Jiang F."/>
            <person name="Liu H."/>
            <person name="Zhao H."/>
            <person name="Xu D."/>
            <person name="Zhang Y."/>
        </authorList>
    </citation>
    <scope>NUCLEOTIDE SEQUENCE [LARGE SCALE GENOMIC DNA]</scope>
    <source>
        <strain evidence="2">cv. Yunnan</strain>
    </source>
</reference>
<organism evidence="1 2">
    <name type="scientific">Smallanthus sonchifolius</name>
    <dbReference type="NCBI Taxonomy" id="185202"/>
    <lineage>
        <taxon>Eukaryota</taxon>
        <taxon>Viridiplantae</taxon>
        <taxon>Streptophyta</taxon>
        <taxon>Embryophyta</taxon>
        <taxon>Tracheophyta</taxon>
        <taxon>Spermatophyta</taxon>
        <taxon>Magnoliopsida</taxon>
        <taxon>eudicotyledons</taxon>
        <taxon>Gunneridae</taxon>
        <taxon>Pentapetalae</taxon>
        <taxon>asterids</taxon>
        <taxon>campanulids</taxon>
        <taxon>Asterales</taxon>
        <taxon>Asteraceae</taxon>
        <taxon>Asteroideae</taxon>
        <taxon>Heliantheae alliance</taxon>
        <taxon>Millerieae</taxon>
        <taxon>Smallanthus</taxon>
    </lineage>
</organism>
<accession>A0ACB9J2K1</accession>
<name>A0ACB9J2K1_9ASTR</name>
<keyword evidence="2" id="KW-1185">Reference proteome</keyword>
<gene>
    <name evidence="1" type="ORF">L1987_18653</name>
</gene>
<reference evidence="1 2" key="2">
    <citation type="journal article" date="2022" name="Mol. Ecol. Resour.">
        <title>The genomes of chicory, endive, great burdock and yacon provide insights into Asteraceae paleo-polyploidization history and plant inulin production.</title>
        <authorList>
            <person name="Fan W."/>
            <person name="Wang S."/>
            <person name="Wang H."/>
            <person name="Wang A."/>
            <person name="Jiang F."/>
            <person name="Liu H."/>
            <person name="Zhao H."/>
            <person name="Xu D."/>
            <person name="Zhang Y."/>
        </authorList>
    </citation>
    <scope>NUCLEOTIDE SEQUENCE [LARGE SCALE GENOMIC DNA]</scope>
    <source>
        <strain evidence="2">cv. Yunnan</strain>
        <tissue evidence="1">Leaves</tissue>
    </source>
</reference>
<evidence type="ECO:0000313" key="1">
    <source>
        <dbReference type="EMBL" id="KAI3813918.1"/>
    </source>
</evidence>
<dbReference type="Proteomes" id="UP001056120">
    <property type="component" value="Linkage Group LG06"/>
</dbReference>
<protein>
    <submittedName>
        <fullName evidence="1">Uncharacterized protein</fullName>
    </submittedName>
</protein>
<comment type="caution">
    <text evidence="1">The sequence shown here is derived from an EMBL/GenBank/DDBJ whole genome shotgun (WGS) entry which is preliminary data.</text>
</comment>